<dbReference type="EMBL" id="BOMW01000045">
    <property type="protein sequence ID" value="GIF07187.1"/>
    <property type="molecule type" value="Genomic_DNA"/>
</dbReference>
<reference evidence="1" key="1">
    <citation type="submission" date="2021-01" db="EMBL/GenBank/DDBJ databases">
        <title>Whole genome shotgun sequence of Actinoplanes siamensis NBRC 109076.</title>
        <authorList>
            <person name="Komaki H."/>
            <person name="Tamura T."/>
        </authorList>
    </citation>
    <scope>NUCLEOTIDE SEQUENCE</scope>
    <source>
        <strain evidence="1">NBRC 109076</strain>
    </source>
</reference>
<organism evidence="1 2">
    <name type="scientific">Actinoplanes siamensis</name>
    <dbReference type="NCBI Taxonomy" id="1223317"/>
    <lineage>
        <taxon>Bacteria</taxon>
        <taxon>Bacillati</taxon>
        <taxon>Actinomycetota</taxon>
        <taxon>Actinomycetes</taxon>
        <taxon>Micromonosporales</taxon>
        <taxon>Micromonosporaceae</taxon>
        <taxon>Actinoplanes</taxon>
    </lineage>
</organism>
<dbReference type="NCBIfam" id="TIGR02242">
    <property type="entry name" value="tail_TIGR02242"/>
    <property type="match status" value="1"/>
</dbReference>
<accession>A0A919NAA6</accession>
<name>A0A919NAA6_9ACTN</name>
<dbReference type="InterPro" id="IPR006521">
    <property type="entry name" value="Tail_protein_I"/>
</dbReference>
<dbReference type="Pfam" id="PF09684">
    <property type="entry name" value="Tail_P2_I"/>
    <property type="match status" value="1"/>
</dbReference>
<dbReference type="Proteomes" id="UP000629619">
    <property type="component" value="Unassembled WGS sequence"/>
</dbReference>
<dbReference type="RefSeq" id="WP_203682592.1">
    <property type="nucleotide sequence ID" value="NZ_BOMW01000045.1"/>
</dbReference>
<dbReference type="InterPro" id="IPR011748">
    <property type="entry name" value="Unchr_phage_tail-like"/>
</dbReference>
<evidence type="ECO:0000313" key="2">
    <source>
        <dbReference type="Proteomes" id="UP000629619"/>
    </source>
</evidence>
<dbReference type="AlphaFoldDB" id="A0A919NAA6"/>
<keyword evidence="2" id="KW-1185">Reference proteome</keyword>
<protein>
    <submittedName>
        <fullName evidence="1">Tail protein</fullName>
    </submittedName>
</protein>
<evidence type="ECO:0000313" key="1">
    <source>
        <dbReference type="EMBL" id="GIF07187.1"/>
    </source>
</evidence>
<proteinExistence type="predicted"/>
<gene>
    <name evidence="1" type="ORF">Asi03nite_47250</name>
</gene>
<sequence length="186" mass="19825">MSDTVASRRAAVPGLRTPDPLGRRLPAVYAADDLAQRLTDGCDEVLAPVQATLDSLWAYLTPALAPDDFVDWLGGWVGAVAGPDRPVERRRAAVINAVATHRLRGTAAGLRTEIQDVFGVAAEVVESGGTSWSATPGSALPGRAEPDLLVRVRVADPSEVFVDRLREFVEANRPAHVPCRVEVVAE</sequence>
<comment type="caution">
    <text evidence="1">The sequence shown here is derived from an EMBL/GenBank/DDBJ whole genome shotgun (WGS) entry which is preliminary data.</text>
</comment>